<feature type="transmembrane region" description="Helical" evidence="1">
    <location>
        <begin position="20"/>
        <end position="40"/>
    </location>
</feature>
<name>A0A1B0BXL5_9MUSC</name>
<dbReference type="VEuPathDB" id="VectorBase:GPPI043573"/>
<sequence>MELIFSLRKGSKYLCMGAMNGSIVSLFISLMDGLLCCMQFEKKHENRRLGPDGRGLYVLVAVESLSRSLFSKCIAAVVCNAVEDDVALAILLVRPKMPGVICGSRPLQLELYIRKVDLTTNKLLATVPLRPVVIRKPSTGHRVGRISIVENN</sequence>
<dbReference type="EnsemblMetazoa" id="GPPI043573-RA">
    <property type="protein sequence ID" value="GPPI043573-PA"/>
    <property type="gene ID" value="GPPI043573"/>
</dbReference>
<proteinExistence type="predicted"/>
<keyword evidence="1" id="KW-1133">Transmembrane helix</keyword>
<protein>
    <submittedName>
        <fullName evidence="2">Uncharacterized protein</fullName>
    </submittedName>
</protein>
<evidence type="ECO:0000313" key="3">
    <source>
        <dbReference type="Proteomes" id="UP000092460"/>
    </source>
</evidence>
<accession>A0A1B0BXL5</accession>
<evidence type="ECO:0000313" key="2">
    <source>
        <dbReference type="EnsemblMetazoa" id="GPPI043573-PA"/>
    </source>
</evidence>
<reference evidence="2" key="2">
    <citation type="submission" date="2020-05" db="UniProtKB">
        <authorList>
            <consortium name="EnsemblMetazoa"/>
        </authorList>
    </citation>
    <scope>IDENTIFICATION</scope>
    <source>
        <strain evidence="2">IAEA</strain>
    </source>
</reference>
<keyword evidence="3" id="KW-1185">Reference proteome</keyword>
<keyword evidence="1" id="KW-0812">Transmembrane</keyword>
<evidence type="ECO:0000256" key="1">
    <source>
        <dbReference type="SAM" id="Phobius"/>
    </source>
</evidence>
<keyword evidence="1" id="KW-0472">Membrane</keyword>
<dbReference type="EMBL" id="JXJN01022274">
    <property type="status" value="NOT_ANNOTATED_CDS"/>
    <property type="molecule type" value="Genomic_DNA"/>
</dbReference>
<dbReference type="Proteomes" id="UP000092460">
    <property type="component" value="Unassembled WGS sequence"/>
</dbReference>
<dbReference type="AlphaFoldDB" id="A0A1B0BXL5"/>
<reference evidence="3" key="1">
    <citation type="submission" date="2015-01" db="EMBL/GenBank/DDBJ databases">
        <authorList>
            <person name="Aksoy S."/>
            <person name="Warren W."/>
            <person name="Wilson R.K."/>
        </authorList>
    </citation>
    <scope>NUCLEOTIDE SEQUENCE [LARGE SCALE GENOMIC DNA]</scope>
    <source>
        <strain evidence="3">IAEA</strain>
    </source>
</reference>
<organism evidence="2 3">
    <name type="scientific">Glossina palpalis gambiensis</name>
    <dbReference type="NCBI Taxonomy" id="67801"/>
    <lineage>
        <taxon>Eukaryota</taxon>
        <taxon>Metazoa</taxon>
        <taxon>Ecdysozoa</taxon>
        <taxon>Arthropoda</taxon>
        <taxon>Hexapoda</taxon>
        <taxon>Insecta</taxon>
        <taxon>Pterygota</taxon>
        <taxon>Neoptera</taxon>
        <taxon>Endopterygota</taxon>
        <taxon>Diptera</taxon>
        <taxon>Brachycera</taxon>
        <taxon>Muscomorpha</taxon>
        <taxon>Hippoboscoidea</taxon>
        <taxon>Glossinidae</taxon>
        <taxon>Glossina</taxon>
    </lineage>
</organism>